<dbReference type="Proteomes" id="UP001381693">
    <property type="component" value="Unassembled WGS sequence"/>
</dbReference>
<evidence type="ECO:0000313" key="3">
    <source>
        <dbReference type="Proteomes" id="UP001381693"/>
    </source>
</evidence>
<sequence length="246" mass="28933">LRNGISITPKNNHNISPKCKYPMERFQWKVPSTDFFSFNQQDRYIGNVPEGKPIKAKDIRRECGLGDKPIKVQGLPRECPKCNKKDKPVLDMNRKRSPPLRRSFNDFEHWLALRQNPAAPQKLWQNVPLTSNVYEDSLPQMKNETMKWSVKNEAGDIRRALQAAEAENELMKESLREMESRLQKKQIQIDKAKKKTQQALDIQYEHYKALKNTVERIYSPMRGLAMLITRIRDDMEQIRKWSSSKH</sequence>
<accession>A0AAN8XJM1</accession>
<organism evidence="2 3">
    <name type="scientific">Halocaridina rubra</name>
    <name type="common">Hawaiian red shrimp</name>
    <dbReference type="NCBI Taxonomy" id="373956"/>
    <lineage>
        <taxon>Eukaryota</taxon>
        <taxon>Metazoa</taxon>
        <taxon>Ecdysozoa</taxon>
        <taxon>Arthropoda</taxon>
        <taxon>Crustacea</taxon>
        <taxon>Multicrustacea</taxon>
        <taxon>Malacostraca</taxon>
        <taxon>Eumalacostraca</taxon>
        <taxon>Eucarida</taxon>
        <taxon>Decapoda</taxon>
        <taxon>Pleocyemata</taxon>
        <taxon>Caridea</taxon>
        <taxon>Atyoidea</taxon>
        <taxon>Atyidae</taxon>
        <taxon>Halocaridina</taxon>
    </lineage>
</organism>
<reference evidence="2 3" key="1">
    <citation type="submission" date="2023-11" db="EMBL/GenBank/DDBJ databases">
        <title>Halocaridina rubra genome assembly.</title>
        <authorList>
            <person name="Smith C."/>
        </authorList>
    </citation>
    <scope>NUCLEOTIDE SEQUENCE [LARGE SCALE GENOMIC DNA]</scope>
    <source>
        <strain evidence="2">EP-1</strain>
        <tissue evidence="2">Whole</tissue>
    </source>
</reference>
<feature type="coiled-coil region" evidence="1">
    <location>
        <begin position="154"/>
        <end position="195"/>
    </location>
</feature>
<evidence type="ECO:0000313" key="2">
    <source>
        <dbReference type="EMBL" id="KAK7081463.1"/>
    </source>
</evidence>
<keyword evidence="3" id="KW-1185">Reference proteome</keyword>
<comment type="caution">
    <text evidence="2">The sequence shown here is derived from an EMBL/GenBank/DDBJ whole genome shotgun (WGS) entry which is preliminary data.</text>
</comment>
<evidence type="ECO:0000256" key="1">
    <source>
        <dbReference type="SAM" id="Coils"/>
    </source>
</evidence>
<dbReference type="EMBL" id="JAXCGZ010004842">
    <property type="protein sequence ID" value="KAK7081463.1"/>
    <property type="molecule type" value="Genomic_DNA"/>
</dbReference>
<keyword evidence="1" id="KW-0175">Coiled coil</keyword>
<dbReference type="AlphaFoldDB" id="A0AAN8XJM1"/>
<protein>
    <submittedName>
        <fullName evidence="2">Uncharacterized protein</fullName>
    </submittedName>
</protein>
<feature type="non-terminal residue" evidence="2">
    <location>
        <position position="1"/>
    </location>
</feature>
<gene>
    <name evidence="2" type="ORF">SK128_026236</name>
</gene>
<name>A0AAN8XJM1_HALRR</name>
<proteinExistence type="predicted"/>